<dbReference type="EMBL" id="QJNU01001588">
    <property type="protein sequence ID" value="RYO74338.1"/>
    <property type="molecule type" value="Genomic_DNA"/>
</dbReference>
<gene>
    <name evidence="3" type="ORF">DL764_010863</name>
</gene>
<feature type="region of interest" description="Disordered" evidence="1">
    <location>
        <begin position="201"/>
        <end position="230"/>
    </location>
</feature>
<sequence>MAHASFCNVFHRLPPSAAFLFLAWILRTAEGHALPRQTKTVEPHELNVVAWPPLPTDAPISPFELRRRQENTICGYIGGNSALPATCAPGSHCVLDTANGIVGCCPNGGVCTTGIFTGCVDGNSGPQTEINPYVYTCGGSDLYQNKLPWLNFELIHVVLDIFYYDDRHHINEFRKFINRLAYGGTFDRGYKRLANGCHSRGGTWRQVNGREGPGPAPAAPPRTEYTSPMRSHGAAFAPLPGWQEERQPTPSPYGNPYGNPYGQQHYESESTAYQPEDGVNYNMTPLGPPPRRYDPVHVPGVGTGLAPVDEEAPIENPTREIEDFSRAYADARIGQIPDEDQQPLTIPEERPGSGSESEHSRSPVRGGNRPLWQQNRQRSRNMMWM</sequence>
<dbReference type="Proteomes" id="UP000293360">
    <property type="component" value="Unassembled WGS sequence"/>
</dbReference>
<keyword evidence="4" id="KW-1185">Reference proteome</keyword>
<feature type="region of interest" description="Disordered" evidence="1">
    <location>
        <begin position="333"/>
        <end position="385"/>
    </location>
</feature>
<name>A0A4Q4STU5_9PEZI</name>
<feature type="compositionally biased region" description="Basic and acidic residues" evidence="1">
    <location>
        <begin position="347"/>
        <end position="361"/>
    </location>
</feature>
<evidence type="ECO:0000313" key="4">
    <source>
        <dbReference type="Proteomes" id="UP000293360"/>
    </source>
</evidence>
<proteinExistence type="predicted"/>
<evidence type="ECO:0000313" key="3">
    <source>
        <dbReference type="EMBL" id="RYO74338.1"/>
    </source>
</evidence>
<accession>A0A4Q4STU5</accession>
<evidence type="ECO:0000256" key="2">
    <source>
        <dbReference type="SAM" id="SignalP"/>
    </source>
</evidence>
<feature type="chain" id="PRO_5020292915" evidence="2">
    <location>
        <begin position="32"/>
        <end position="385"/>
    </location>
</feature>
<feature type="signal peptide" evidence="2">
    <location>
        <begin position="1"/>
        <end position="31"/>
    </location>
</feature>
<evidence type="ECO:0000256" key="1">
    <source>
        <dbReference type="SAM" id="MobiDB-lite"/>
    </source>
</evidence>
<keyword evidence="2" id="KW-0732">Signal</keyword>
<dbReference type="STRING" id="155417.A0A4Q4STU5"/>
<dbReference type="OrthoDB" id="5386093at2759"/>
<organism evidence="3 4">
    <name type="scientific">Monosporascus ibericus</name>
    <dbReference type="NCBI Taxonomy" id="155417"/>
    <lineage>
        <taxon>Eukaryota</taxon>
        <taxon>Fungi</taxon>
        <taxon>Dikarya</taxon>
        <taxon>Ascomycota</taxon>
        <taxon>Pezizomycotina</taxon>
        <taxon>Sordariomycetes</taxon>
        <taxon>Xylariomycetidae</taxon>
        <taxon>Xylariales</taxon>
        <taxon>Xylariales incertae sedis</taxon>
        <taxon>Monosporascus</taxon>
    </lineage>
</organism>
<protein>
    <submittedName>
        <fullName evidence="3">Uncharacterized protein</fullName>
    </submittedName>
</protein>
<comment type="caution">
    <text evidence="3">The sequence shown here is derived from an EMBL/GenBank/DDBJ whole genome shotgun (WGS) entry which is preliminary data.</text>
</comment>
<reference evidence="3 4" key="1">
    <citation type="submission" date="2018-06" db="EMBL/GenBank/DDBJ databases">
        <title>Complete Genomes of Monosporascus.</title>
        <authorList>
            <person name="Robinson A.J."/>
            <person name="Natvig D.O."/>
        </authorList>
    </citation>
    <scope>NUCLEOTIDE SEQUENCE [LARGE SCALE GENOMIC DNA]</scope>
    <source>
        <strain evidence="3 4">CBS 110550</strain>
    </source>
</reference>
<dbReference type="AlphaFoldDB" id="A0A4Q4STU5"/>